<evidence type="ECO:0000313" key="18">
    <source>
        <dbReference type="EMBL" id="KPI99517.1"/>
    </source>
</evidence>
<feature type="domain" description="Cadherin" evidence="17">
    <location>
        <begin position="685"/>
        <end position="788"/>
    </location>
</feature>
<evidence type="ECO:0000256" key="12">
    <source>
        <dbReference type="ARBA" id="ARBA00059331"/>
    </source>
</evidence>
<dbReference type="Pfam" id="PF00028">
    <property type="entry name" value="Cadherin"/>
    <property type="match status" value="11"/>
</dbReference>
<feature type="domain" description="Cadherin" evidence="17">
    <location>
        <begin position="583"/>
        <end position="684"/>
    </location>
</feature>
<dbReference type="FunFam" id="2.60.40.60:FF:000058">
    <property type="entry name" value="FAT atypical cadherin 3"/>
    <property type="match status" value="1"/>
</dbReference>
<feature type="domain" description="Cadherin" evidence="17">
    <location>
        <begin position="27"/>
        <end position="128"/>
    </location>
</feature>
<feature type="domain" description="Cadherin" evidence="17">
    <location>
        <begin position="241"/>
        <end position="354"/>
    </location>
</feature>
<feature type="chain" id="PRO_5008263962" evidence="16">
    <location>
        <begin position="21"/>
        <end position="1912"/>
    </location>
</feature>
<comment type="subcellular location">
    <subcellularLocation>
        <location evidence="1">Cell membrane</location>
        <topology evidence="1">Single-pass type I membrane protein</topology>
    </subcellularLocation>
</comment>
<reference evidence="18 19" key="1">
    <citation type="journal article" date="2015" name="Nat. Commun.">
        <title>Outbred genome sequencing and CRISPR/Cas9 gene editing in butterflies.</title>
        <authorList>
            <person name="Li X."/>
            <person name="Fan D."/>
            <person name="Zhang W."/>
            <person name="Liu G."/>
            <person name="Zhang L."/>
            <person name="Zhao L."/>
            <person name="Fang X."/>
            <person name="Chen L."/>
            <person name="Dong Y."/>
            <person name="Chen Y."/>
            <person name="Ding Y."/>
            <person name="Zhao R."/>
            <person name="Feng M."/>
            <person name="Zhu Y."/>
            <person name="Feng Y."/>
            <person name="Jiang X."/>
            <person name="Zhu D."/>
            <person name="Xiang H."/>
            <person name="Feng X."/>
            <person name="Li S."/>
            <person name="Wang J."/>
            <person name="Zhang G."/>
            <person name="Kronforst M.R."/>
            <person name="Wang W."/>
        </authorList>
    </citation>
    <scope>NUCLEOTIDE SEQUENCE [LARGE SCALE GENOMIC DNA]</scope>
    <source>
        <strain evidence="18">Ya'a_city_454_Px</strain>
        <tissue evidence="18">Whole body</tissue>
    </source>
</reference>
<feature type="signal peptide" evidence="16">
    <location>
        <begin position="1"/>
        <end position="20"/>
    </location>
</feature>
<feature type="compositionally biased region" description="Pro residues" evidence="14">
    <location>
        <begin position="1890"/>
        <end position="1902"/>
    </location>
</feature>
<dbReference type="PANTHER" id="PTHR24026:SF133">
    <property type="entry name" value="CADHERIN-RELATED FAMILY MEMBER 2"/>
    <property type="match status" value="1"/>
</dbReference>
<dbReference type="GO" id="GO:0007156">
    <property type="term" value="P:homophilic cell adhesion via plasma membrane adhesion molecules"/>
    <property type="evidence" value="ECO:0007669"/>
    <property type="project" value="InterPro"/>
</dbReference>
<dbReference type="GO" id="GO:0009653">
    <property type="term" value="P:anatomical structure morphogenesis"/>
    <property type="evidence" value="ECO:0007669"/>
    <property type="project" value="UniProtKB-ARBA"/>
</dbReference>
<dbReference type="PROSITE" id="PS50268">
    <property type="entry name" value="CADHERIN_2"/>
    <property type="match status" value="15"/>
</dbReference>
<dbReference type="Proteomes" id="UP000053268">
    <property type="component" value="Unassembled WGS sequence"/>
</dbReference>
<dbReference type="GO" id="GO:0060429">
    <property type="term" value="P:epithelium development"/>
    <property type="evidence" value="ECO:0007669"/>
    <property type="project" value="UniProtKB-ARBA"/>
</dbReference>
<dbReference type="SUPFAM" id="SSF49313">
    <property type="entry name" value="Cadherin-like"/>
    <property type="match status" value="15"/>
</dbReference>
<dbReference type="FunFam" id="2.60.40.60:FF:000098">
    <property type="entry name" value="cadherin-23 isoform X1"/>
    <property type="match status" value="1"/>
</dbReference>
<dbReference type="FunFam" id="2.60.40.60:FF:000020">
    <property type="entry name" value="Dachsous cadherin-related 1b"/>
    <property type="match status" value="2"/>
</dbReference>
<dbReference type="GO" id="GO:0005509">
    <property type="term" value="F:calcium ion binding"/>
    <property type="evidence" value="ECO:0007669"/>
    <property type="project" value="UniProtKB-UniRule"/>
</dbReference>
<dbReference type="FunFam" id="2.60.40.60:FF:000168">
    <property type="entry name" value="Cadherin-related family member 2"/>
    <property type="match status" value="1"/>
</dbReference>
<dbReference type="CDD" id="cd11304">
    <property type="entry name" value="Cadherin_repeat"/>
    <property type="match status" value="13"/>
</dbReference>
<feature type="domain" description="Cadherin" evidence="17">
    <location>
        <begin position="1539"/>
        <end position="1647"/>
    </location>
</feature>
<keyword evidence="5 16" id="KW-0732">Signal</keyword>
<comment type="function">
    <text evidence="12">Cadherins are calcium-dependent cell adhesion proteins. They preferentially interact with themselves in a homophilic manner in connecting cells.</text>
</comment>
<feature type="domain" description="Cadherin" evidence="17">
    <location>
        <begin position="469"/>
        <end position="582"/>
    </location>
</feature>
<dbReference type="GO" id="GO:0005886">
    <property type="term" value="C:plasma membrane"/>
    <property type="evidence" value="ECO:0007669"/>
    <property type="project" value="UniProtKB-SubCell"/>
</dbReference>
<dbReference type="InterPro" id="IPR002126">
    <property type="entry name" value="Cadherin-like_dom"/>
</dbReference>
<feature type="domain" description="Cadherin" evidence="17">
    <location>
        <begin position="911"/>
        <end position="1010"/>
    </location>
</feature>
<evidence type="ECO:0000256" key="3">
    <source>
        <dbReference type="ARBA" id="ARBA00022536"/>
    </source>
</evidence>
<accession>A0A194Q1R2</accession>
<evidence type="ECO:0000256" key="4">
    <source>
        <dbReference type="ARBA" id="ARBA00022692"/>
    </source>
</evidence>
<dbReference type="PROSITE" id="PS00232">
    <property type="entry name" value="CADHERIN_1"/>
    <property type="match status" value="6"/>
</dbReference>
<dbReference type="InterPro" id="IPR015919">
    <property type="entry name" value="Cadherin-like_sf"/>
</dbReference>
<organism evidence="18 19">
    <name type="scientific">Papilio xuthus</name>
    <name type="common">Asian swallowtail butterfly</name>
    <dbReference type="NCBI Taxonomy" id="66420"/>
    <lineage>
        <taxon>Eukaryota</taxon>
        <taxon>Metazoa</taxon>
        <taxon>Ecdysozoa</taxon>
        <taxon>Arthropoda</taxon>
        <taxon>Hexapoda</taxon>
        <taxon>Insecta</taxon>
        <taxon>Pterygota</taxon>
        <taxon>Neoptera</taxon>
        <taxon>Endopterygota</taxon>
        <taxon>Lepidoptera</taxon>
        <taxon>Glossata</taxon>
        <taxon>Ditrysia</taxon>
        <taxon>Papilionoidea</taxon>
        <taxon>Papilionidae</taxon>
        <taxon>Papilioninae</taxon>
        <taxon>Papilio</taxon>
    </lineage>
</organism>
<feature type="domain" description="Cadherin" evidence="17">
    <location>
        <begin position="1011"/>
        <end position="1118"/>
    </location>
</feature>
<keyword evidence="9 15" id="KW-1133">Transmembrane helix</keyword>
<keyword evidence="11" id="KW-1015">Disulfide bond</keyword>
<proteinExistence type="predicted"/>
<feature type="domain" description="Cadherin" evidence="17">
    <location>
        <begin position="1202"/>
        <end position="1303"/>
    </location>
</feature>
<feature type="domain" description="Cadherin" evidence="17">
    <location>
        <begin position="129"/>
        <end position="241"/>
    </location>
</feature>
<sequence>MARWHCVVLFATLCICTGSSNKLPGFAGDVDNLALSESTPVGQVVHTLNGTDPEGLPVKYDLVGTNKFSVNPDTGEITLIQPLDREREDTIKFLVSVQDQDPEGVLNLTHNQPMTVIVLDENDNPPIFKNSPYEVDVAEDEEVGKTILTNIKVEDLDSVGDSLEVGCEPSEQWPQACEVFEVTSLHSTANQYTGALVLKKKLDYNENQFYQFQLYATDGSLNSSAPVEVKVVDVQNSPPVFSGALSGALPEDAPVGTVALTVRARDADRAQPRDVKLDLITNPLDFFWLDSNTGELKTARPLDREALADPNSPLNLTVRATELVNGIPVVSNITSTLATVTVTIRDVNDEPPRFNRREYHVDIPESLPVGTPLPNLDMVVTDTDVGSNSVFSLRLSDEMGAFVVEPATATGSATVTLRLNTSLDYEDPNQRKFILEVIAEEVHTSPKLSSKASVTVSLWDVNDNAPHFPDEPHAASVPEAAPPGTRVTALRATDRDTGRYGTEGIVYELSGSGAELFRVDSRSGVISVAECATPGTPPCLDYETRKDYFLQYKATDEDGNGQTTVASLQLSLSDSNDNAPVFLTPVYKASIDEDAVKFEPELQVQARDVDVSSDIRYSIIYPPRNPFWIDPQSGKIAVRGEITSVNSTDNNLIVLTVLATDGVHNATCSVEVTVRDVNNHAPTFDTDKYDADVTEDAPIGTEVAAVRATDLDSGINSQFTYAVQKGALDSFSVHPHTGVVTVSAKLDYDKRNTYRIQIIATDMGIPSLTGTTELTVHVINVNDKKPVFTPSVQRAEVSADAEVGTVLHKLVAVDPDITDHSQLLFEISQETPIRAVDTNGNEVVDVGALVSWFSVLSAGEVVVAGGLRRNMAAVVTLPVQVTDTSAPSLQRSYGEVIITIVDVNRYGPVFTEPAYLESVLEEQPVGTVLNTYTATDRETPIASILIYPPSPYFHIDNVTGVVKIAQRIDYEQVKHLNFTLVAYDSGVPQRSTPAAVSIDVVNVNDEEPVFAAAEYDAAVLENADAATSVLTVTALDKDEGEFGEVSYNITGELSNLFKIDTNTGVISVAEGAVIDRENITDIYLRAVATDNAPPQIRKTTSVPVHIKVIDENDNAPVFSQKVYKSTIAENLQSGELSNLFKIDTNTGVISVAEGAVIDRENITDIYLRAVATDNAPPQIRKTTSVPVHIKVIDENDNAPVFSQKVYKSTIAENLQLEPPAAILQVLAEDRDEGVNGKVQYSIEEQSEPDTFRVEPTNGIIYPAKAVRGNATYQVTVRADDGRYTARARVHIAVLSVNRHSPVFVHPPPDQRQIEIPENAAQADYLITTIKATDADSGENGRVSYYLKVDNRNVRDTPEFSLDTDTGELRTKTFLDREHKAEYQLVIAAVDNGTPAQFESLRLLTVVLADDDDNTPRFTQRHYQFTLAENLSPGIIVGSVKAIDKDSGDNGKVYYHVLEGNREGAFTLDRTQGILRANTSFDREKQDEYTMTIYASNNPILEHAAAILNSIDNSTDSQDGSVATLGVTILDENDNEPKFGQDVYYAGIKQTARINEPIISVAASDPDLRENGTLVYVVAASHLYKFGAARSSGSVVPSPFNITQDGVLMTAAFMSEYNQDRFVLDVIAQELAPPHRRATAKVYLWIIERSSLIRLVVSRSCAASAGGVRERLQAAGGALLVPGRRLPLVQADRLHDDWCEIHLHAVDPATYEVLPVERVLQAIDGKYDQLKDVYQEFGVETLVAASAAAQPDTFDPALAALIALLIVLFTGIVTFVVVCACLKHWVIPPPSLQSSKGDSLARRRILEELSTTENPLWLETKLRPYEEQELTMNVFGDQPETVADQPQTDNTYATIQGSRATERFGDYATLGGDSPTPLEAALGFQGSTFKPPSPDTPEPPPRPSALGPLSLSW</sequence>
<feature type="domain" description="Cadherin" evidence="17">
    <location>
        <begin position="1418"/>
        <end position="1538"/>
    </location>
</feature>
<keyword evidence="3" id="KW-0245">EGF-like domain</keyword>
<evidence type="ECO:0000256" key="14">
    <source>
        <dbReference type="SAM" id="MobiDB-lite"/>
    </source>
</evidence>
<dbReference type="STRING" id="66420.A0A194Q1R2"/>
<evidence type="ECO:0000259" key="17">
    <source>
        <dbReference type="PROSITE" id="PS50268"/>
    </source>
</evidence>
<feature type="domain" description="Cadherin" evidence="17">
    <location>
        <begin position="1307"/>
        <end position="1417"/>
    </location>
</feature>
<gene>
    <name evidence="18" type="ORF">RR46_03882</name>
</gene>
<keyword evidence="10 15" id="KW-0472">Membrane</keyword>
<feature type="region of interest" description="Disordered" evidence="14">
    <location>
        <begin position="1865"/>
        <end position="1912"/>
    </location>
</feature>
<evidence type="ECO:0000256" key="11">
    <source>
        <dbReference type="ARBA" id="ARBA00023157"/>
    </source>
</evidence>
<dbReference type="Gene3D" id="2.60.40.60">
    <property type="entry name" value="Cadherins"/>
    <property type="match status" value="15"/>
</dbReference>
<keyword evidence="4 15" id="KW-0812">Transmembrane</keyword>
<evidence type="ECO:0000256" key="8">
    <source>
        <dbReference type="ARBA" id="ARBA00022889"/>
    </source>
</evidence>
<keyword evidence="2" id="KW-1003">Cell membrane</keyword>
<feature type="transmembrane region" description="Helical" evidence="15">
    <location>
        <begin position="1757"/>
        <end position="1781"/>
    </location>
</feature>
<evidence type="ECO:0000256" key="13">
    <source>
        <dbReference type="PROSITE-ProRule" id="PRU00043"/>
    </source>
</evidence>
<dbReference type="SMART" id="SM00112">
    <property type="entry name" value="CA"/>
    <property type="match status" value="15"/>
</dbReference>
<evidence type="ECO:0000313" key="19">
    <source>
        <dbReference type="Proteomes" id="UP000053268"/>
    </source>
</evidence>
<keyword evidence="19" id="KW-1185">Reference proteome</keyword>
<keyword evidence="8" id="KW-0130">Cell adhesion</keyword>
<dbReference type="EMBL" id="KQ459579">
    <property type="protein sequence ID" value="KPI99517.1"/>
    <property type="molecule type" value="Genomic_DNA"/>
</dbReference>
<name>A0A194Q1R2_PAPXU</name>
<evidence type="ECO:0000256" key="6">
    <source>
        <dbReference type="ARBA" id="ARBA00022737"/>
    </source>
</evidence>
<evidence type="ECO:0000256" key="15">
    <source>
        <dbReference type="SAM" id="Phobius"/>
    </source>
</evidence>
<dbReference type="FunFam" id="2.60.40.60:FF:000266">
    <property type="entry name" value="Cadherin 23"/>
    <property type="match status" value="1"/>
</dbReference>
<feature type="domain" description="Cadherin" evidence="17">
    <location>
        <begin position="1126"/>
        <end position="1201"/>
    </location>
</feature>
<dbReference type="PRINTS" id="PR00205">
    <property type="entry name" value="CADHERIN"/>
</dbReference>
<evidence type="ECO:0000256" key="7">
    <source>
        <dbReference type="ARBA" id="ARBA00022837"/>
    </source>
</evidence>
<protein>
    <submittedName>
        <fullName evidence="18">Cadherin-87A</fullName>
    </submittedName>
</protein>
<dbReference type="PANTHER" id="PTHR24026">
    <property type="entry name" value="FAT ATYPICAL CADHERIN-RELATED"/>
    <property type="match status" value="1"/>
</dbReference>
<evidence type="ECO:0000256" key="16">
    <source>
        <dbReference type="SAM" id="SignalP"/>
    </source>
</evidence>
<evidence type="ECO:0000256" key="2">
    <source>
        <dbReference type="ARBA" id="ARBA00022475"/>
    </source>
</evidence>
<keyword evidence="6" id="KW-0677">Repeat</keyword>
<feature type="domain" description="Cadherin" evidence="17">
    <location>
        <begin position="355"/>
        <end position="468"/>
    </location>
</feature>
<dbReference type="FunFam" id="2.60.40.60:FF:000092">
    <property type="entry name" value="Protocadherin 8"/>
    <property type="match status" value="1"/>
</dbReference>
<dbReference type="InterPro" id="IPR020894">
    <property type="entry name" value="Cadherin_CS"/>
</dbReference>
<evidence type="ECO:0000256" key="9">
    <source>
        <dbReference type="ARBA" id="ARBA00022989"/>
    </source>
</evidence>
<evidence type="ECO:0000256" key="5">
    <source>
        <dbReference type="ARBA" id="ARBA00022729"/>
    </source>
</evidence>
<feature type="domain" description="Cadherin" evidence="17">
    <location>
        <begin position="789"/>
        <end position="910"/>
    </location>
</feature>
<evidence type="ECO:0000256" key="1">
    <source>
        <dbReference type="ARBA" id="ARBA00004251"/>
    </source>
</evidence>
<evidence type="ECO:0000256" key="10">
    <source>
        <dbReference type="ARBA" id="ARBA00023136"/>
    </source>
</evidence>
<keyword evidence="7 13" id="KW-0106">Calcium</keyword>